<gene>
    <name evidence="2" type="ORF">KTO63_24570</name>
</gene>
<dbReference type="InterPro" id="IPR013830">
    <property type="entry name" value="SGNH_hydro"/>
</dbReference>
<dbReference type="AlphaFoldDB" id="A0A9E2W9N8"/>
<dbReference type="CDD" id="cd00229">
    <property type="entry name" value="SGNH_hydrolase"/>
    <property type="match status" value="1"/>
</dbReference>
<reference evidence="2" key="1">
    <citation type="submission" date="2021-06" db="EMBL/GenBank/DDBJ databases">
        <authorList>
            <person name="Huq M.A."/>
        </authorList>
    </citation>
    <scope>NUCLEOTIDE SEQUENCE</scope>
    <source>
        <strain evidence="2">MAH-26</strain>
    </source>
</reference>
<dbReference type="InterPro" id="IPR051532">
    <property type="entry name" value="Ester_Hydrolysis_Enzymes"/>
</dbReference>
<feature type="domain" description="SGNH hydrolase-type esterase" evidence="1">
    <location>
        <begin position="94"/>
        <end position="262"/>
    </location>
</feature>
<comment type="caution">
    <text evidence="2">The sequence shown here is derived from an EMBL/GenBank/DDBJ whole genome shotgun (WGS) entry which is preliminary data.</text>
</comment>
<keyword evidence="2" id="KW-0378">Hydrolase</keyword>
<organism evidence="2 3">
    <name type="scientific">Pinibacter aurantiacus</name>
    <dbReference type="NCBI Taxonomy" id="2851599"/>
    <lineage>
        <taxon>Bacteria</taxon>
        <taxon>Pseudomonadati</taxon>
        <taxon>Bacteroidota</taxon>
        <taxon>Chitinophagia</taxon>
        <taxon>Chitinophagales</taxon>
        <taxon>Chitinophagaceae</taxon>
        <taxon>Pinibacter</taxon>
    </lineage>
</organism>
<protein>
    <submittedName>
        <fullName evidence="2">SGNH/GDSL hydrolase family protein</fullName>
    </submittedName>
</protein>
<dbReference type="GO" id="GO:0004622">
    <property type="term" value="F:phosphatidylcholine lysophospholipase activity"/>
    <property type="evidence" value="ECO:0007669"/>
    <property type="project" value="TreeGrafter"/>
</dbReference>
<dbReference type="PANTHER" id="PTHR30383">
    <property type="entry name" value="THIOESTERASE 1/PROTEASE 1/LYSOPHOSPHOLIPASE L1"/>
    <property type="match status" value="1"/>
</dbReference>
<sequence>MEIKKRYHLFKSVFFIGMITLLNTGESIAQSSDDLSKIEASQGGASPLVFEPKENDMPLIAPGNFVNASETAVREGLGNFFHKIETAQPVTVAFIGGSITQGNFCYRLQTARYLQHLYPKVSFKWVNAGVSGTGTDLAAFRLKEQVLDYKPDLVFIEFAVNKAYAPGMEGLIRQIINNNQQTDICLLYTILNGQTKIYQDGKIPENIARLDSLAAYYKLPSIHLGMEAAELEKEGALIWKNDKPVDGKILFSNDGIHPLAKGGNLYAAAIARGLEKIEKVQTPAAHQLGPPLITDSWDNARMFDPFVAATFDANWKFIRTTDSVHLKQFSNWFNKVAYADQPGASFTFRFKGDLFGIFDIGGPEVGQLQFKVDGHPVLLQRMSSPELIYYVTDNTQGEPTLDRFNFFCNDRYRGQHDLIQLTPGVHEITVTISDKKADKKAILTEKQSQDISQHPEKYERTAVYIGKILIRGQII</sequence>
<dbReference type="RefSeq" id="WP_217794665.1">
    <property type="nucleotide sequence ID" value="NZ_JAHSPG010000018.1"/>
</dbReference>
<name>A0A9E2W9N8_9BACT</name>
<accession>A0A9E2W9N8</accession>
<evidence type="ECO:0000259" key="1">
    <source>
        <dbReference type="Pfam" id="PF13472"/>
    </source>
</evidence>
<dbReference type="Pfam" id="PF13472">
    <property type="entry name" value="Lipase_GDSL_2"/>
    <property type="match status" value="1"/>
</dbReference>
<dbReference type="Proteomes" id="UP000812270">
    <property type="component" value="Unassembled WGS sequence"/>
</dbReference>
<evidence type="ECO:0000313" key="2">
    <source>
        <dbReference type="EMBL" id="MBV4360361.1"/>
    </source>
</evidence>
<keyword evidence="3" id="KW-1185">Reference proteome</keyword>
<proteinExistence type="predicted"/>
<dbReference type="EMBL" id="JAHSPG010000018">
    <property type="protein sequence ID" value="MBV4360361.1"/>
    <property type="molecule type" value="Genomic_DNA"/>
</dbReference>
<dbReference type="PANTHER" id="PTHR30383:SF28">
    <property type="entry name" value="LIPASE_ACYLHYDROLASE"/>
    <property type="match status" value="1"/>
</dbReference>
<evidence type="ECO:0000313" key="3">
    <source>
        <dbReference type="Proteomes" id="UP000812270"/>
    </source>
</evidence>